<proteinExistence type="predicted"/>
<evidence type="ECO:0000256" key="1">
    <source>
        <dbReference type="SAM" id="MobiDB-lite"/>
    </source>
</evidence>
<name>A0A9W8MV41_9AGAR</name>
<dbReference type="AlphaFoldDB" id="A0A9W8MV41"/>
<evidence type="ECO:0000313" key="3">
    <source>
        <dbReference type="Proteomes" id="UP001148786"/>
    </source>
</evidence>
<evidence type="ECO:0000313" key="2">
    <source>
        <dbReference type="EMBL" id="KAJ3511876.1"/>
    </source>
</evidence>
<gene>
    <name evidence="2" type="ORF">NLJ89_g3852</name>
</gene>
<keyword evidence="3" id="KW-1185">Reference proteome</keyword>
<accession>A0A9W8MV41</accession>
<reference evidence="2" key="1">
    <citation type="submission" date="2022-07" db="EMBL/GenBank/DDBJ databases">
        <title>Genome Sequence of Agrocybe chaxingu.</title>
        <authorList>
            <person name="Buettner E."/>
        </authorList>
    </citation>
    <scope>NUCLEOTIDE SEQUENCE</scope>
    <source>
        <strain evidence="2">MP-N11</strain>
    </source>
</reference>
<protein>
    <submittedName>
        <fullName evidence="2">Uncharacterized protein</fullName>
    </submittedName>
</protein>
<sequence length="146" mass="17139">MMTSPTNSEQSQIDTSSFDGMDRNSTAYKLIYYQHFREAARRQIEQLNQVSHDRPFMVYWRALDDQKQEMLMSSMLRNVAFQPDFDLNDVDRQERVMSCIFLGEIVVAMRKQEKKATKKKKMVPKGNPLLRRAIEQSASLRQAPIM</sequence>
<dbReference type="Proteomes" id="UP001148786">
    <property type="component" value="Unassembled WGS sequence"/>
</dbReference>
<comment type="caution">
    <text evidence="2">The sequence shown here is derived from an EMBL/GenBank/DDBJ whole genome shotgun (WGS) entry which is preliminary data.</text>
</comment>
<dbReference type="EMBL" id="JANKHO010000298">
    <property type="protein sequence ID" value="KAJ3511876.1"/>
    <property type="molecule type" value="Genomic_DNA"/>
</dbReference>
<feature type="region of interest" description="Disordered" evidence="1">
    <location>
        <begin position="1"/>
        <end position="20"/>
    </location>
</feature>
<dbReference type="OrthoDB" id="10350533at2759"/>
<organism evidence="2 3">
    <name type="scientific">Agrocybe chaxingu</name>
    <dbReference type="NCBI Taxonomy" id="84603"/>
    <lineage>
        <taxon>Eukaryota</taxon>
        <taxon>Fungi</taxon>
        <taxon>Dikarya</taxon>
        <taxon>Basidiomycota</taxon>
        <taxon>Agaricomycotina</taxon>
        <taxon>Agaricomycetes</taxon>
        <taxon>Agaricomycetidae</taxon>
        <taxon>Agaricales</taxon>
        <taxon>Agaricineae</taxon>
        <taxon>Strophariaceae</taxon>
        <taxon>Agrocybe</taxon>
    </lineage>
</organism>